<protein>
    <submittedName>
        <fullName evidence="2">DUF6241 domain-containing protein</fullName>
    </submittedName>
</protein>
<keyword evidence="1" id="KW-0812">Transmembrane</keyword>
<comment type="caution">
    <text evidence="2">The sequence shown here is derived from an EMBL/GenBank/DDBJ whole genome shotgun (WGS) entry which is preliminary data.</text>
</comment>
<evidence type="ECO:0000313" key="2">
    <source>
        <dbReference type="EMBL" id="MFL0268884.1"/>
    </source>
</evidence>
<gene>
    <name evidence="2" type="ORF">ACJDUH_12350</name>
</gene>
<accession>A0ABW8TT50</accession>
<proteinExistence type="predicted"/>
<dbReference type="Pfam" id="PF19754">
    <property type="entry name" value="DUF6241"/>
    <property type="match status" value="1"/>
</dbReference>
<dbReference type="RefSeq" id="WP_406765505.1">
    <property type="nucleotide sequence ID" value="NZ_JBJHZY010000002.1"/>
</dbReference>
<organism evidence="2 3">
    <name type="scientific">Candidatus Clostridium radicumherbarum</name>
    <dbReference type="NCBI Taxonomy" id="3381662"/>
    <lineage>
        <taxon>Bacteria</taxon>
        <taxon>Bacillati</taxon>
        <taxon>Bacillota</taxon>
        <taxon>Clostridia</taxon>
        <taxon>Eubacteriales</taxon>
        <taxon>Clostridiaceae</taxon>
        <taxon>Clostridium</taxon>
    </lineage>
</organism>
<dbReference type="Proteomes" id="UP001623661">
    <property type="component" value="Unassembled WGS sequence"/>
</dbReference>
<dbReference type="EMBL" id="JBJHZY010000002">
    <property type="protein sequence ID" value="MFL0268884.1"/>
    <property type="molecule type" value="Genomic_DNA"/>
</dbReference>
<evidence type="ECO:0000313" key="3">
    <source>
        <dbReference type="Proteomes" id="UP001623661"/>
    </source>
</evidence>
<dbReference type="InterPro" id="IPR046208">
    <property type="entry name" value="DUF6241"/>
</dbReference>
<feature type="transmembrane region" description="Helical" evidence="1">
    <location>
        <begin position="6"/>
        <end position="29"/>
    </location>
</feature>
<keyword evidence="3" id="KW-1185">Reference proteome</keyword>
<name>A0ABW8TT50_9CLOT</name>
<sequence length="163" mass="18501">MNKYFKWGIIAASITLVIGGVALFIGILIKPNHKDAQVKQETPTYAETKSIKQGTDNLMLLKIGGQEYDLHDRDRVLRLIHEMTHTKVEAEVSNRYVEITPDRVDALILAISNTDWKDKDYLLDNLNKWKGNDFSNSVDVHNYIWQLEGGETGKATALKKDSN</sequence>
<keyword evidence="1" id="KW-1133">Transmembrane helix</keyword>
<keyword evidence="1" id="KW-0472">Membrane</keyword>
<evidence type="ECO:0000256" key="1">
    <source>
        <dbReference type="SAM" id="Phobius"/>
    </source>
</evidence>
<reference evidence="2 3" key="1">
    <citation type="submission" date="2024-11" db="EMBL/GenBank/DDBJ databases">
        <authorList>
            <person name="Heng Y.C."/>
            <person name="Lim A.C.H."/>
            <person name="Lee J.K.Y."/>
            <person name="Kittelmann S."/>
        </authorList>
    </citation>
    <scope>NUCLEOTIDE SEQUENCE [LARGE SCALE GENOMIC DNA]</scope>
    <source>
        <strain evidence="2 3">WILCCON 0202</strain>
    </source>
</reference>